<dbReference type="GO" id="GO:0019646">
    <property type="term" value="P:aerobic electron transport chain"/>
    <property type="evidence" value="ECO:0007669"/>
    <property type="project" value="TreeGrafter"/>
</dbReference>
<comment type="similarity">
    <text evidence="2">Belongs to the NADH dehydrogenase family.</text>
</comment>
<organism evidence="7 8">
    <name type="scientific">Neptunomonas antarctica</name>
    <dbReference type="NCBI Taxonomy" id="619304"/>
    <lineage>
        <taxon>Bacteria</taxon>
        <taxon>Pseudomonadati</taxon>
        <taxon>Pseudomonadota</taxon>
        <taxon>Gammaproteobacteria</taxon>
        <taxon>Oceanospirillales</taxon>
        <taxon>Oceanospirillaceae</taxon>
        <taxon>Neptunomonas</taxon>
    </lineage>
</organism>
<evidence type="ECO:0000256" key="1">
    <source>
        <dbReference type="ARBA" id="ARBA00001974"/>
    </source>
</evidence>
<evidence type="ECO:0000256" key="4">
    <source>
        <dbReference type="ARBA" id="ARBA00022827"/>
    </source>
</evidence>
<evidence type="ECO:0000256" key="5">
    <source>
        <dbReference type="ARBA" id="ARBA00023002"/>
    </source>
</evidence>
<evidence type="ECO:0000313" key="8">
    <source>
        <dbReference type="Proteomes" id="UP000185999"/>
    </source>
</evidence>
<gene>
    <name evidence="7" type="ORF">SAMN05421760_10996</name>
</gene>
<dbReference type="OrthoDB" id="9781621at2"/>
<dbReference type="PRINTS" id="PR00368">
    <property type="entry name" value="FADPNR"/>
</dbReference>
<evidence type="ECO:0000256" key="3">
    <source>
        <dbReference type="ARBA" id="ARBA00022630"/>
    </source>
</evidence>
<dbReference type="PANTHER" id="PTHR42913">
    <property type="entry name" value="APOPTOSIS-INDUCING FACTOR 1"/>
    <property type="match status" value="1"/>
</dbReference>
<reference evidence="8" key="1">
    <citation type="submission" date="2017-01" db="EMBL/GenBank/DDBJ databases">
        <authorList>
            <person name="Varghese N."/>
            <person name="Submissions S."/>
        </authorList>
    </citation>
    <scope>NUCLEOTIDE SEQUENCE [LARGE SCALE GENOMIC DNA]</scope>
    <source>
        <strain evidence="8">DSM 22306</strain>
    </source>
</reference>
<sequence>MQTIVIVGGGAGGLELATRLGHQYGKNSHKKNKADQTTVVLIDKNRSHIWKPLLHEVATGVLDINTDGVVYRAHSSIHHYQFQQGTMVGIDHSAKTIRLEALNDEEGKEVLPARDIGYDTLVMAVGSVSNDFGTPGVAKHCYYLDSHQQAERFHRTLLNHFLRINQQSNDSALQLAIVGGGATGVELAAELFHVADLLKVYGMPQMSAKRLKISLIEAGPRLLPALPERIASSVQRELKKLGVTILENTRVIAADENGFETQDGNRIDADLAVWAAGVKAPDFVKSMAVFETNRTGQIIVKPTLQSTVDEHIYVLGDCCACQQPDASWVPPRAQSAHQMASMVGRNIVLQAQHKPLQSYLYKDYGSLVNLSKYSTVGSLMGSLNQGSMFIEGRLARVVYVSLYRMHQIAIHGWLRASAVMLAQKIARSVKPKMKLH</sequence>
<dbReference type="RefSeq" id="WP_054342144.1">
    <property type="nucleotide sequence ID" value="NZ_FTOE01000009.1"/>
</dbReference>
<protein>
    <submittedName>
        <fullName evidence="7">NADH dehydrogenase</fullName>
    </submittedName>
</protein>
<evidence type="ECO:0000259" key="6">
    <source>
        <dbReference type="Pfam" id="PF07992"/>
    </source>
</evidence>
<dbReference type="Gene3D" id="3.50.50.100">
    <property type="match status" value="1"/>
</dbReference>
<dbReference type="PANTHER" id="PTHR42913:SF3">
    <property type="entry name" value="64 KDA MITOCHONDRIAL NADH DEHYDROGENASE (EUROFUNG)"/>
    <property type="match status" value="1"/>
</dbReference>
<comment type="cofactor">
    <cofactor evidence="1">
        <name>FAD</name>
        <dbReference type="ChEBI" id="CHEBI:57692"/>
    </cofactor>
</comment>
<dbReference type="InterPro" id="IPR051169">
    <property type="entry name" value="NADH-Q_oxidoreductase"/>
</dbReference>
<dbReference type="Proteomes" id="UP000185999">
    <property type="component" value="Unassembled WGS sequence"/>
</dbReference>
<proteinExistence type="inferred from homology"/>
<dbReference type="InterPro" id="IPR036188">
    <property type="entry name" value="FAD/NAD-bd_sf"/>
</dbReference>
<feature type="domain" description="FAD/NAD(P)-binding" evidence="6">
    <location>
        <begin position="3"/>
        <end position="340"/>
    </location>
</feature>
<name>A0A1N7NGB3_9GAMM</name>
<dbReference type="PRINTS" id="PR00411">
    <property type="entry name" value="PNDRDTASEI"/>
</dbReference>
<dbReference type="AlphaFoldDB" id="A0A1N7NGB3"/>
<dbReference type="InterPro" id="IPR023753">
    <property type="entry name" value="FAD/NAD-binding_dom"/>
</dbReference>
<dbReference type="Pfam" id="PF07992">
    <property type="entry name" value="Pyr_redox_2"/>
    <property type="match status" value="1"/>
</dbReference>
<dbReference type="SUPFAM" id="SSF51905">
    <property type="entry name" value="FAD/NAD(P)-binding domain"/>
    <property type="match status" value="1"/>
</dbReference>
<evidence type="ECO:0000256" key="2">
    <source>
        <dbReference type="ARBA" id="ARBA00005272"/>
    </source>
</evidence>
<keyword evidence="5" id="KW-0560">Oxidoreductase</keyword>
<keyword evidence="8" id="KW-1185">Reference proteome</keyword>
<dbReference type="STRING" id="619304.SAMN05421760_10996"/>
<dbReference type="EMBL" id="FTOE01000009">
    <property type="protein sequence ID" value="SIS97219.1"/>
    <property type="molecule type" value="Genomic_DNA"/>
</dbReference>
<evidence type="ECO:0000313" key="7">
    <source>
        <dbReference type="EMBL" id="SIS97219.1"/>
    </source>
</evidence>
<keyword evidence="4" id="KW-0274">FAD</keyword>
<dbReference type="GO" id="GO:0003955">
    <property type="term" value="F:NAD(P)H dehydrogenase (quinone) activity"/>
    <property type="evidence" value="ECO:0007669"/>
    <property type="project" value="TreeGrafter"/>
</dbReference>
<accession>A0A1N7NGB3</accession>
<keyword evidence="3" id="KW-0285">Flavoprotein</keyword>